<proteinExistence type="predicted"/>
<gene>
    <name evidence="2" type="ORF">PAC_11628</name>
</gene>
<keyword evidence="3" id="KW-1185">Reference proteome</keyword>
<evidence type="ECO:0000313" key="3">
    <source>
        <dbReference type="Proteomes" id="UP000184330"/>
    </source>
</evidence>
<organism evidence="2 3">
    <name type="scientific">Phialocephala subalpina</name>
    <dbReference type="NCBI Taxonomy" id="576137"/>
    <lineage>
        <taxon>Eukaryota</taxon>
        <taxon>Fungi</taxon>
        <taxon>Dikarya</taxon>
        <taxon>Ascomycota</taxon>
        <taxon>Pezizomycotina</taxon>
        <taxon>Leotiomycetes</taxon>
        <taxon>Helotiales</taxon>
        <taxon>Mollisiaceae</taxon>
        <taxon>Phialocephala</taxon>
        <taxon>Phialocephala fortinii species complex</taxon>
    </lineage>
</organism>
<evidence type="ECO:0000259" key="1">
    <source>
        <dbReference type="Pfam" id="PF20150"/>
    </source>
</evidence>
<sequence length="292" mass="33410">MFPPIVSVDHRKMAVAVEDQTTLFLPQVIFLFASISYKFKRLIVLANTENVEPVVQSTPLSEGFQLFCNLPIELKLKIWEAALPKDGVFTVDFVATEQETSTGDYQTILMLQNCRRFRGLHGSYGDARPRHTAMRRVCRESSLVYEKQFPHQLPYNVYSLHDRGGCTSPPLTPTTGIFGRLRFCDRDILYINNLKVFLQMDHDILDLERLISLNPEWCFAVRSLRVAIGCLSGELLEDFGRVLDYFTCLERIEVVSASSMPASERKKIIQKTQDKLVEDKGFDAEVPEVVFF</sequence>
<reference evidence="2 3" key="1">
    <citation type="submission" date="2016-03" db="EMBL/GenBank/DDBJ databases">
        <authorList>
            <person name="Ploux O."/>
        </authorList>
    </citation>
    <scope>NUCLEOTIDE SEQUENCE [LARGE SCALE GENOMIC DNA]</scope>
    <source>
        <strain evidence="2 3">UAMH 11012</strain>
    </source>
</reference>
<protein>
    <recommendedName>
        <fullName evidence="1">2EXR domain-containing protein</fullName>
    </recommendedName>
</protein>
<accession>A0A1L7X9N0</accession>
<feature type="domain" description="2EXR" evidence="1">
    <location>
        <begin position="64"/>
        <end position="151"/>
    </location>
</feature>
<dbReference type="InterPro" id="IPR045518">
    <property type="entry name" value="2EXR"/>
</dbReference>
<dbReference type="OrthoDB" id="10462065at2759"/>
<dbReference type="Pfam" id="PF20150">
    <property type="entry name" value="2EXR"/>
    <property type="match status" value="1"/>
</dbReference>
<evidence type="ECO:0000313" key="2">
    <source>
        <dbReference type="EMBL" id="CZR61731.1"/>
    </source>
</evidence>
<dbReference type="AlphaFoldDB" id="A0A1L7X9N0"/>
<dbReference type="EMBL" id="FJOG01000019">
    <property type="protein sequence ID" value="CZR61731.1"/>
    <property type="molecule type" value="Genomic_DNA"/>
</dbReference>
<dbReference type="Proteomes" id="UP000184330">
    <property type="component" value="Unassembled WGS sequence"/>
</dbReference>
<name>A0A1L7X9N0_9HELO</name>